<evidence type="ECO:0000256" key="4">
    <source>
        <dbReference type="ARBA" id="ARBA00022753"/>
    </source>
</evidence>
<dbReference type="InterPro" id="IPR031745">
    <property type="entry name" value="Vps53_C"/>
</dbReference>
<dbReference type="Pfam" id="PF04100">
    <property type="entry name" value="Vps53_N"/>
    <property type="match status" value="1"/>
</dbReference>
<dbReference type="InterPro" id="IPR007234">
    <property type="entry name" value="Vps53_N"/>
</dbReference>
<comment type="caution">
    <text evidence="10">The sequence shown here is derived from an EMBL/GenBank/DDBJ whole genome shotgun (WGS) entry which is preliminary data.</text>
</comment>
<comment type="subcellular location">
    <subcellularLocation>
        <location evidence="2">Endosome membrane</location>
        <topology evidence="2">Peripheral membrane protein</topology>
    </subcellularLocation>
    <subcellularLocation>
        <location evidence="1">Golgi apparatus</location>
        <location evidence="1">trans-Golgi network membrane</location>
        <topology evidence="1">Peripheral membrane protein</topology>
    </subcellularLocation>
</comment>
<evidence type="ECO:0000256" key="7">
    <source>
        <dbReference type="SAM" id="MobiDB-lite"/>
    </source>
</evidence>
<dbReference type="GO" id="GO:0000938">
    <property type="term" value="C:GARP complex"/>
    <property type="evidence" value="ECO:0007669"/>
    <property type="project" value="InterPro"/>
</dbReference>
<dbReference type="PANTHER" id="PTHR12820:SF0">
    <property type="entry name" value="VACUOLAR PROTEIN SORTING-ASSOCIATED PROTEIN 53 HOMOLOG"/>
    <property type="match status" value="1"/>
</dbReference>
<dbReference type="Pfam" id="PF16854">
    <property type="entry name" value="VPS53_C"/>
    <property type="match status" value="1"/>
</dbReference>
<keyword evidence="4" id="KW-0967">Endosome</keyword>
<evidence type="ECO:0000256" key="2">
    <source>
        <dbReference type="ARBA" id="ARBA00004481"/>
    </source>
</evidence>
<feature type="compositionally biased region" description="Low complexity" evidence="7">
    <location>
        <begin position="421"/>
        <end position="462"/>
    </location>
</feature>
<gene>
    <name evidence="10" type="ORF">M0812_21642</name>
</gene>
<dbReference type="AlphaFoldDB" id="A0AAV7YZ66"/>
<evidence type="ECO:0000256" key="5">
    <source>
        <dbReference type="ARBA" id="ARBA00023034"/>
    </source>
</evidence>
<evidence type="ECO:0000256" key="6">
    <source>
        <dbReference type="ARBA" id="ARBA00023136"/>
    </source>
</evidence>
<dbReference type="GO" id="GO:0005829">
    <property type="term" value="C:cytosol"/>
    <property type="evidence" value="ECO:0007669"/>
    <property type="project" value="GOC"/>
</dbReference>
<evidence type="ECO:0000256" key="3">
    <source>
        <dbReference type="ARBA" id="ARBA00008628"/>
    </source>
</evidence>
<evidence type="ECO:0000313" key="10">
    <source>
        <dbReference type="EMBL" id="KAJ3432699.1"/>
    </source>
</evidence>
<protein>
    <submittedName>
        <fullName evidence="10">Vacuolar protein sorting-associated protein 53</fullName>
    </submittedName>
</protein>
<comment type="similarity">
    <text evidence="3">Belongs to the VPS53 family.</text>
</comment>
<dbReference type="EMBL" id="JANTQA010000047">
    <property type="protein sequence ID" value="KAJ3432699.1"/>
    <property type="molecule type" value="Genomic_DNA"/>
</dbReference>
<keyword evidence="6" id="KW-0472">Membrane</keyword>
<sequence length="870" mass="101779">MTNSTEIQPEINLDLTKSVGELVSFSVGTEETSDISSTNFDPISYINSLFPSSEYLPNIDLVSRRIKSSVRKLDSKIKTEVNNQLGSGGYIDQKIEQTSETILDLLKDIGQFKDKSELFDNLANNICKDIKFLDFAKTNLMTTNETLDHLLTLVKNLKLLKGCTQKRKYNEIEDILIKIKKVLEKFENFKTIPKINELKNEYNTTTQLLCEQILEEFDQHLHFNIEPNEGRKILIRCNNFVDLIGLKYRKELIGHFCKKSLEEYNQFFDPNLEGTANDLENIERRSTWFKKRLRFIEKELKDLFPIHWRVNLKFCEKFCSVTNKHLEQIFKKEKSKLNAKILTKLLKLFVKIENELNLKFEDLEEESEIKKLEKKLFELKNDPKIFDENKNSSVTSLDIKKKYLIIKLEKELIEKRKKNENNNTNNNSTTNGNNTDVNKNNLDQNPNINKNNNDCDSDNNTKYYEKSKPKKKDFKGMVSKSFIPYFNIYIQDETEHLKQVLQKLTKEETFVVREQRQLSVFTSFEDLCLIIIKSFEKTQYISVGNGLYKIFKLHRIILKGYCDFLLQNLPRLNSKTSFSILESKFEKESQIKLTNENFLKISIILYTAEYGYKFCENYSQRTTKSMDKKFHKKIQIDDLLDYFIKVINQSVLILIRAIETRLVPYLSEIEKTQWSNLEGVGDQSQFVTGIAEVLNETILIISKKVSNNYFIFFLDKFVNSFVPKFAAQIYKLKKIHGVGGSQLLMDTQLVKEILIKLPTLGENYNFEKNRPSRTYAKYVKKEMLKLEIALKSSMGNPERIMETYLTMSQGNDTLKDLKRILDMSVLGKSAKLSIIEKYNKLKTPKMKKINRLSILKNSPKKLVNKSFKKD</sequence>
<dbReference type="PANTHER" id="PTHR12820">
    <property type="entry name" value="VACUOLAR SORTING PROTEIN 53"/>
    <property type="match status" value="1"/>
</dbReference>
<evidence type="ECO:0000259" key="8">
    <source>
        <dbReference type="Pfam" id="PF04100"/>
    </source>
</evidence>
<dbReference type="GO" id="GO:0042147">
    <property type="term" value="P:retrograde transport, endosome to Golgi"/>
    <property type="evidence" value="ECO:0007669"/>
    <property type="project" value="InterPro"/>
</dbReference>
<name>A0AAV7YZ66_9EUKA</name>
<feature type="domain" description="Vps53 C-terminal" evidence="9">
    <location>
        <begin position="742"/>
        <end position="823"/>
    </location>
</feature>
<evidence type="ECO:0000259" key="9">
    <source>
        <dbReference type="Pfam" id="PF16854"/>
    </source>
</evidence>
<accession>A0AAV7YZ66</accession>
<dbReference type="InterPro" id="IPR039766">
    <property type="entry name" value="Vps53"/>
</dbReference>
<evidence type="ECO:0000256" key="1">
    <source>
        <dbReference type="ARBA" id="ARBA00004150"/>
    </source>
</evidence>
<dbReference type="Proteomes" id="UP001146793">
    <property type="component" value="Unassembled WGS sequence"/>
</dbReference>
<feature type="region of interest" description="Disordered" evidence="7">
    <location>
        <begin position="417"/>
        <end position="467"/>
    </location>
</feature>
<keyword evidence="5" id="KW-0333">Golgi apparatus</keyword>
<evidence type="ECO:0000313" key="11">
    <source>
        <dbReference type="Proteomes" id="UP001146793"/>
    </source>
</evidence>
<dbReference type="GO" id="GO:0010008">
    <property type="term" value="C:endosome membrane"/>
    <property type="evidence" value="ECO:0007669"/>
    <property type="project" value="UniProtKB-SubCell"/>
</dbReference>
<reference evidence="10" key="1">
    <citation type="submission" date="2022-08" db="EMBL/GenBank/DDBJ databases">
        <title>Novel sulphate-reducing endosymbionts in the free-living metamonad Anaeramoeba.</title>
        <authorList>
            <person name="Jerlstrom-Hultqvist J."/>
            <person name="Cepicka I."/>
            <person name="Gallot-Lavallee L."/>
            <person name="Salas-Leiva D."/>
            <person name="Curtis B.A."/>
            <person name="Zahonova K."/>
            <person name="Pipaliya S."/>
            <person name="Dacks J."/>
            <person name="Roger A.J."/>
        </authorList>
    </citation>
    <scope>NUCLEOTIDE SEQUENCE</scope>
    <source>
        <strain evidence="10">Busselton2</strain>
    </source>
</reference>
<proteinExistence type="inferred from homology"/>
<organism evidence="10 11">
    <name type="scientific">Anaeramoeba flamelloides</name>
    <dbReference type="NCBI Taxonomy" id="1746091"/>
    <lineage>
        <taxon>Eukaryota</taxon>
        <taxon>Metamonada</taxon>
        <taxon>Anaeramoebidae</taxon>
        <taxon>Anaeramoeba</taxon>
    </lineage>
</organism>
<feature type="domain" description="Vps53 N-terminal" evidence="8">
    <location>
        <begin position="39"/>
        <end position="508"/>
    </location>
</feature>